<feature type="region of interest" description="Disordered" evidence="2">
    <location>
        <begin position="1"/>
        <end position="72"/>
    </location>
</feature>
<dbReference type="HOGENOM" id="CLU_1360607_0_0_1"/>
<protein>
    <submittedName>
        <fullName evidence="3">Predicted protein</fullName>
    </submittedName>
</protein>
<dbReference type="GeneID" id="6070675"/>
<reference evidence="3 4" key="1">
    <citation type="journal article" date="2008" name="Nature">
        <title>The genome of Laccaria bicolor provides insights into mycorrhizal symbiosis.</title>
        <authorList>
            <person name="Martin F."/>
            <person name="Aerts A."/>
            <person name="Ahren D."/>
            <person name="Brun A."/>
            <person name="Danchin E.G.J."/>
            <person name="Duchaussoy F."/>
            <person name="Gibon J."/>
            <person name="Kohler A."/>
            <person name="Lindquist E."/>
            <person name="Pereda V."/>
            <person name="Salamov A."/>
            <person name="Shapiro H.J."/>
            <person name="Wuyts J."/>
            <person name="Blaudez D."/>
            <person name="Buee M."/>
            <person name="Brokstein P."/>
            <person name="Canbaeck B."/>
            <person name="Cohen D."/>
            <person name="Courty P.E."/>
            <person name="Coutinho P.M."/>
            <person name="Delaruelle C."/>
            <person name="Detter J.C."/>
            <person name="Deveau A."/>
            <person name="DiFazio S."/>
            <person name="Duplessis S."/>
            <person name="Fraissinet-Tachet L."/>
            <person name="Lucic E."/>
            <person name="Frey-Klett P."/>
            <person name="Fourrey C."/>
            <person name="Feussner I."/>
            <person name="Gay G."/>
            <person name="Grimwood J."/>
            <person name="Hoegger P.J."/>
            <person name="Jain P."/>
            <person name="Kilaru S."/>
            <person name="Labbe J."/>
            <person name="Lin Y.C."/>
            <person name="Legue V."/>
            <person name="Le Tacon F."/>
            <person name="Marmeisse R."/>
            <person name="Melayah D."/>
            <person name="Montanini B."/>
            <person name="Muratet M."/>
            <person name="Nehls U."/>
            <person name="Niculita-Hirzel H."/>
            <person name="Oudot-Le Secq M.P."/>
            <person name="Peter M."/>
            <person name="Quesneville H."/>
            <person name="Rajashekar B."/>
            <person name="Reich M."/>
            <person name="Rouhier N."/>
            <person name="Schmutz J."/>
            <person name="Yin T."/>
            <person name="Chalot M."/>
            <person name="Henrissat B."/>
            <person name="Kuees U."/>
            <person name="Lucas S."/>
            <person name="Van de Peer Y."/>
            <person name="Podila G.K."/>
            <person name="Polle A."/>
            <person name="Pukkila P.J."/>
            <person name="Richardson P.M."/>
            <person name="Rouze P."/>
            <person name="Sanders I.R."/>
            <person name="Stajich J.E."/>
            <person name="Tunlid A."/>
            <person name="Tuskan G."/>
            <person name="Grigoriev I.V."/>
        </authorList>
    </citation>
    <scope>NUCLEOTIDE SEQUENCE [LARGE SCALE GENOMIC DNA]</scope>
    <source>
        <strain evidence="4">S238N-H82 / ATCC MYA-4686</strain>
    </source>
</reference>
<keyword evidence="1" id="KW-0175">Coiled coil</keyword>
<evidence type="ECO:0000256" key="2">
    <source>
        <dbReference type="SAM" id="MobiDB-lite"/>
    </source>
</evidence>
<feature type="compositionally biased region" description="Basic residues" evidence="2">
    <location>
        <begin position="49"/>
        <end position="59"/>
    </location>
</feature>
<dbReference type="AlphaFoldDB" id="B0CSN2"/>
<keyword evidence="4" id="KW-1185">Reference proteome</keyword>
<evidence type="ECO:0000313" key="3">
    <source>
        <dbReference type="EMBL" id="EDR14339.1"/>
    </source>
</evidence>
<sequence length="201" mass="21881">MPLPATLPQDEEDGGGGDQATPTSPCNCRPKKKCRVSEDGSPLATTAKKATKASNKRKASTMDKENTPPPMTCEETVEALTIAKMNIINKTLVQRAALIDAKKTQAEARLAKETTRQLEIELELARAKAESELELARARADADQHQQQFELEKLRLMGDIAQASTQGTSHYDSLPEPAFYAAGTIEDLKDKAEQLAKDMGN</sequence>
<dbReference type="Proteomes" id="UP000001194">
    <property type="component" value="Unassembled WGS sequence"/>
</dbReference>
<name>B0CSN2_LACBS</name>
<dbReference type="InParanoid" id="B0CSN2"/>
<feature type="coiled-coil region" evidence="1">
    <location>
        <begin position="101"/>
        <end position="155"/>
    </location>
</feature>
<dbReference type="EMBL" id="DS547092">
    <property type="protein sequence ID" value="EDR14339.1"/>
    <property type="molecule type" value="Genomic_DNA"/>
</dbReference>
<dbReference type="RefSeq" id="XP_001874898.1">
    <property type="nucleotide sequence ID" value="XM_001874863.1"/>
</dbReference>
<proteinExistence type="predicted"/>
<evidence type="ECO:0000313" key="4">
    <source>
        <dbReference type="Proteomes" id="UP000001194"/>
    </source>
</evidence>
<gene>
    <name evidence="3" type="ORF">LACBIDRAFT_306070</name>
</gene>
<dbReference type="KEGG" id="lbc:LACBIDRAFT_306070"/>
<accession>B0CSN2</accession>
<evidence type="ECO:0000256" key="1">
    <source>
        <dbReference type="SAM" id="Coils"/>
    </source>
</evidence>
<organism evidence="4">
    <name type="scientific">Laccaria bicolor (strain S238N-H82 / ATCC MYA-4686)</name>
    <name type="common">Bicoloured deceiver</name>
    <name type="synonym">Laccaria laccata var. bicolor</name>
    <dbReference type="NCBI Taxonomy" id="486041"/>
    <lineage>
        <taxon>Eukaryota</taxon>
        <taxon>Fungi</taxon>
        <taxon>Dikarya</taxon>
        <taxon>Basidiomycota</taxon>
        <taxon>Agaricomycotina</taxon>
        <taxon>Agaricomycetes</taxon>
        <taxon>Agaricomycetidae</taxon>
        <taxon>Agaricales</taxon>
        <taxon>Agaricineae</taxon>
        <taxon>Hydnangiaceae</taxon>
        <taxon>Laccaria</taxon>
    </lineage>
</organism>